<dbReference type="OrthoDB" id="10251401at2759"/>
<dbReference type="GO" id="GO:0006364">
    <property type="term" value="P:rRNA processing"/>
    <property type="evidence" value="ECO:0007669"/>
    <property type="project" value="TreeGrafter"/>
</dbReference>
<dbReference type="InterPro" id="IPR035371">
    <property type="entry name" value="Nrap_D6"/>
</dbReference>
<dbReference type="Gene3D" id="3.30.70.3030">
    <property type="match status" value="1"/>
</dbReference>
<feature type="domain" description="Nrap protein" evidence="4">
    <location>
        <begin position="348"/>
        <end position="502"/>
    </location>
</feature>
<keyword evidence="1" id="KW-0539">Nucleus</keyword>
<dbReference type="InterPro" id="IPR035369">
    <property type="entry name" value="Nrap_D4"/>
</dbReference>
<comment type="subcellular location">
    <subcellularLocation>
        <location evidence="1">Nucleus</location>
        <location evidence="1">Nucleolus</location>
    </subcellularLocation>
</comment>
<accession>A0A087UZH7</accession>
<evidence type="ECO:0000259" key="4">
    <source>
        <dbReference type="Pfam" id="PF17406"/>
    </source>
</evidence>
<feature type="domain" description="Nrap protein" evidence="5">
    <location>
        <begin position="504"/>
        <end position="635"/>
    </location>
</feature>
<dbReference type="GO" id="GO:0032545">
    <property type="term" value="C:CURI complex"/>
    <property type="evidence" value="ECO:0007669"/>
    <property type="project" value="TreeGrafter"/>
</dbReference>
<dbReference type="InterPro" id="IPR035368">
    <property type="entry name" value="Nrap_D3"/>
</dbReference>
<dbReference type="AlphaFoldDB" id="A0A087UZH7"/>
<dbReference type="GO" id="GO:0034456">
    <property type="term" value="C:UTP-C complex"/>
    <property type="evidence" value="ECO:0007669"/>
    <property type="project" value="TreeGrafter"/>
</dbReference>
<organism evidence="6 7">
    <name type="scientific">Stegodyphus mimosarum</name>
    <name type="common">African social velvet spider</name>
    <dbReference type="NCBI Taxonomy" id="407821"/>
    <lineage>
        <taxon>Eukaryota</taxon>
        <taxon>Metazoa</taxon>
        <taxon>Ecdysozoa</taxon>
        <taxon>Arthropoda</taxon>
        <taxon>Chelicerata</taxon>
        <taxon>Arachnida</taxon>
        <taxon>Araneae</taxon>
        <taxon>Araneomorphae</taxon>
        <taxon>Entelegynae</taxon>
        <taxon>Eresoidea</taxon>
        <taxon>Eresidae</taxon>
        <taxon>Stegodyphus</taxon>
    </lineage>
</organism>
<comment type="similarity">
    <text evidence="1">Belongs to the NRAP family.</text>
</comment>
<evidence type="ECO:0000259" key="5">
    <source>
        <dbReference type="Pfam" id="PF17407"/>
    </source>
</evidence>
<evidence type="ECO:0000256" key="1">
    <source>
        <dbReference type="RuleBase" id="RU364032"/>
    </source>
</evidence>
<name>A0A087UZH7_STEMI</name>
<dbReference type="EMBL" id="KK122473">
    <property type="protein sequence ID" value="KFM82766.1"/>
    <property type="molecule type" value="Genomic_DNA"/>
</dbReference>
<dbReference type="GO" id="GO:0032040">
    <property type="term" value="C:small-subunit processome"/>
    <property type="evidence" value="ECO:0007669"/>
    <property type="project" value="TreeGrafter"/>
</dbReference>
<dbReference type="OMA" id="NPHGGKE"/>
<dbReference type="Pfam" id="PF17407">
    <property type="entry name" value="Nrap_D6"/>
    <property type="match status" value="1"/>
</dbReference>
<evidence type="ECO:0000259" key="2">
    <source>
        <dbReference type="Pfam" id="PF17404"/>
    </source>
</evidence>
<dbReference type="GO" id="GO:0003723">
    <property type="term" value="F:RNA binding"/>
    <property type="evidence" value="ECO:0007669"/>
    <property type="project" value="UniProtKB-KW"/>
</dbReference>
<evidence type="ECO:0000259" key="3">
    <source>
        <dbReference type="Pfam" id="PF17405"/>
    </source>
</evidence>
<dbReference type="PANTHER" id="PTHR17972:SF0">
    <property type="entry name" value="NUCLEOLAR PROTEIN 6"/>
    <property type="match status" value="1"/>
</dbReference>
<dbReference type="STRING" id="407821.A0A087UZH7"/>
<dbReference type="GO" id="GO:0006409">
    <property type="term" value="P:tRNA export from nucleus"/>
    <property type="evidence" value="ECO:0007669"/>
    <property type="project" value="TreeGrafter"/>
</dbReference>
<sequence length="645" mass="73346">MPKICSILKKGLGSRILLLDILKAAHTPWEVSEPPPSPNAGQVTVGLLLNPDVPLNNLEKGPSADDPAAKEFQSFWGSRSEMRRFQDGTIREAVYWPAITVADKRNVFFSMIKDILKRHIDAEGKDIAVVGTEVDCALHLPARIFSEFEPYGTGEEAHIKLMQSFNSLSRQLRSLQGLPLLIASMQGTSPAFRSSEVFPPLSAEYTIEKKICFISDNIMKLKENSPKAPPYVPTLKVILNLEGSGKWPNDVDALKRVKAAFYIKIAELVKSQCSLVSVPFVTHVDIFKDGYVFRLEIACHKEIYLMKQIRMPDGLFKIKETKESHDLEVSTEVLPKLNSVLHGLHQQHNTYGTACRLAKRWASAQMKHGYIHDIAIELIMACVYVHPEPYTCPCSPQVAFSRFLSLLISHDWNLNPLIVNLNHELQRKEIEEIHAEFTSQRSTLPAVVIPTPLDKRGNMWTKNAPTALILKRIRILATATLETMEKILNSPKNEDIKVIFRPPLQSYDVLIYLKRKEIPRLCQAVDVLPSDELPVYKPYQHNDDEIYPVVDYDPVQKYLEELRQNFHEFAHFLYDRYGGDFIAVVWKKSAFTPRNFTVSHVNNRTVHQDGVSIVPDVETILEDFRLLGSGLVKEIVKQTEKWKIP</sequence>
<gene>
    <name evidence="6" type="ORF">X975_14412</name>
</gene>
<keyword evidence="7" id="KW-1185">Reference proteome</keyword>
<proteinExistence type="inferred from homology"/>
<dbReference type="Pfam" id="PF17406">
    <property type="entry name" value="Nrap_D5"/>
    <property type="match status" value="1"/>
</dbReference>
<reference evidence="6 7" key="1">
    <citation type="submission" date="2013-11" db="EMBL/GenBank/DDBJ databases">
        <title>Genome sequencing of Stegodyphus mimosarum.</title>
        <authorList>
            <person name="Bechsgaard J."/>
        </authorList>
    </citation>
    <scope>NUCLEOTIDE SEQUENCE [LARGE SCALE GENOMIC DNA]</scope>
</reference>
<evidence type="ECO:0000313" key="6">
    <source>
        <dbReference type="EMBL" id="KFM82766.1"/>
    </source>
</evidence>
<dbReference type="InterPro" id="IPR005554">
    <property type="entry name" value="NOL6/Upt22"/>
</dbReference>
<feature type="domain" description="Nrap protein" evidence="2">
    <location>
        <begin position="2"/>
        <end position="120"/>
    </location>
</feature>
<protein>
    <recommendedName>
        <fullName evidence="1">Nucleolar protein 6</fullName>
    </recommendedName>
</protein>
<dbReference type="Proteomes" id="UP000054359">
    <property type="component" value="Unassembled WGS sequence"/>
</dbReference>
<feature type="non-terminal residue" evidence="6">
    <location>
        <position position="645"/>
    </location>
</feature>
<evidence type="ECO:0000313" key="7">
    <source>
        <dbReference type="Proteomes" id="UP000054359"/>
    </source>
</evidence>
<dbReference type="Pfam" id="PF17405">
    <property type="entry name" value="Nrap_D4"/>
    <property type="match status" value="1"/>
</dbReference>
<keyword evidence="1" id="KW-0694">RNA-binding</keyword>
<feature type="domain" description="Nrap protein" evidence="3">
    <location>
        <begin position="151"/>
        <end position="346"/>
    </location>
</feature>
<dbReference type="PANTHER" id="PTHR17972">
    <property type="entry name" value="NUCLEOLAR RNA-ASSOCIATED PROTEIN"/>
    <property type="match status" value="1"/>
</dbReference>
<dbReference type="InterPro" id="IPR035370">
    <property type="entry name" value="Nrap_D5"/>
</dbReference>
<dbReference type="Pfam" id="PF17404">
    <property type="entry name" value="Nrap_D3"/>
    <property type="match status" value="1"/>
</dbReference>